<dbReference type="KEGG" id="anf:AQPE_2384"/>
<feature type="transmembrane region" description="Helical" evidence="1">
    <location>
        <begin position="21"/>
        <end position="41"/>
    </location>
</feature>
<dbReference type="Pfam" id="PF00873">
    <property type="entry name" value="ACR_tran"/>
    <property type="match status" value="2"/>
</dbReference>
<dbReference type="InterPro" id="IPR027463">
    <property type="entry name" value="AcrB_DN_DC_subdom"/>
</dbReference>
<feature type="transmembrane region" description="Helical" evidence="1">
    <location>
        <begin position="342"/>
        <end position="360"/>
    </location>
</feature>
<dbReference type="PANTHER" id="PTHR32063:SF33">
    <property type="entry name" value="RND SUPERFAMILY EFFLUX PUMP PERMEASE COMPONENT"/>
    <property type="match status" value="1"/>
</dbReference>
<dbReference type="PRINTS" id="PR00702">
    <property type="entry name" value="ACRIFLAVINRP"/>
</dbReference>
<feature type="transmembrane region" description="Helical" evidence="1">
    <location>
        <begin position="393"/>
        <end position="414"/>
    </location>
</feature>
<sequence length="1130" mass="126042">MSKENKFKEFFATSWAIDNRTSVYVLAFLISVLGMMNYYFIPKEQFPQVVIPYIIVSTPYPGTSPEDIENLVTRPIEKQLKSISDVKKITSNSVPDFSSIIVEFDPNLSIETAKQRVRDAVDKSKSDLPTDLPSDPSIMDVDISAMPVMYLNISGNYDLDKLKHYAEIAQDKIEGLKEITRVDIVGALDREIQVNCDIFKMQAAKVTFSNIEQAVAMENMTISGGTLTNNGVRNTVRIKGQFADVQTLKDIVVHSSSGAFVKLSDIADVKDSFKEQESFARLDGKNVITLNVIKKNGANLLDASDQIVQIVADLKDREFPKGMDVTITGDQSRHTRNTLEELNNTIIIGFILVTIVLMFFMGFTNAFFVGLSVPLSIFVAYLIIPGLGFTMNMIVMFAFIFALGIVVDDAIVVIENTHRLHKFNPDINIAAKKAAGEVFLPILSGTLTTLAPFFPLAFWPGIVGQFMHYLPVTLIITLFASLFVAYVFNPVFAVSFMKHEYDQEFQEGSGWKKIRNIMIIMLAFAAVFYATKVYGLANFLVFAVLMILFFHFILKRMITTFQEKTWPWIMGIYERQLRMILKGGRPVMILGGMIGLFILTIFITGAVKPTVLFFPDSNPNNIYVYIKMPGGTDQKVTDSITSVAEQRVYKVIGKNNPDVESIISNVTIGAEEQGFASTGTPFNKGKVSINFVEHKYRTTGVSTTEYLEILRKEVKDIPGAEISVDKDSNGPPTGKPINIEITSENLENLIADANAFKDHIKSMNIPGVEELKSDFEMNSPEIIVQIDRDRAQRLGISTGQIGLEIRTALYGKEISKFKQDEDEYPIMLRYEKVTRDNIDALVNLMITYRDMNSGMLRSIPLSTVAKIDYTSSYAGIKRLDQKRVITVYSNVLSGYSANDIVPVIKREAKNFTFHEGTNIKLTGEQDDQAETATFLLKAMIIALGAIFFILITQFGSVSKSLIILSEVIFSIIGVLLGVMIFHMDLVIMMTGLGVVALGGIVVRNGILIVEFIDSKKAEGMPTRRAIIEGGKTRMTPVILTATATMLGLVPLAVGMNINFTTMFTELNPHIYFGGDNVAFWGPLAWSIIFGLSFATFLTLMFVPALYELDYTIKLKMKKRKNLKRIKALTK</sequence>
<dbReference type="RefSeq" id="WP_318351148.1">
    <property type="nucleotide sequence ID" value="NZ_AP018694.1"/>
</dbReference>
<dbReference type="InterPro" id="IPR001036">
    <property type="entry name" value="Acrflvin-R"/>
</dbReference>
<reference evidence="2" key="1">
    <citation type="journal article" date="2020" name="Int. J. Syst. Evol. Microbiol.">
        <title>Aquipluma nitroreducens gen. nov. sp. nov., a novel facultatively anaerobic bacterium isolated from a freshwater lake.</title>
        <authorList>
            <person name="Watanabe M."/>
            <person name="Kojima H."/>
            <person name="Fukui M."/>
        </authorList>
    </citation>
    <scope>NUCLEOTIDE SEQUENCE</scope>
    <source>
        <strain evidence="2">MeG22</strain>
    </source>
</reference>
<evidence type="ECO:0000313" key="3">
    <source>
        <dbReference type="Proteomes" id="UP001193389"/>
    </source>
</evidence>
<dbReference type="SUPFAM" id="SSF82693">
    <property type="entry name" value="Multidrug efflux transporter AcrB pore domain, PN1, PN2, PC1 and PC2 subdomains"/>
    <property type="match status" value="2"/>
</dbReference>
<evidence type="ECO:0000313" key="2">
    <source>
        <dbReference type="EMBL" id="BBE18223.1"/>
    </source>
</evidence>
<feature type="transmembrane region" description="Helical" evidence="1">
    <location>
        <begin position="434"/>
        <end position="454"/>
    </location>
</feature>
<dbReference type="EMBL" id="AP018694">
    <property type="protein sequence ID" value="BBE18223.1"/>
    <property type="molecule type" value="Genomic_DNA"/>
</dbReference>
<dbReference type="Gene3D" id="3.30.70.1430">
    <property type="entry name" value="Multidrug efflux transporter AcrB pore domain"/>
    <property type="match status" value="2"/>
</dbReference>
<feature type="transmembrane region" description="Helical" evidence="1">
    <location>
        <begin position="934"/>
        <end position="954"/>
    </location>
</feature>
<dbReference type="PANTHER" id="PTHR32063">
    <property type="match status" value="1"/>
</dbReference>
<feature type="transmembrane region" description="Helical" evidence="1">
    <location>
        <begin position="1033"/>
        <end position="1057"/>
    </location>
</feature>
<name>A0A5K7S9G7_9BACT</name>
<feature type="transmembrane region" description="Helical" evidence="1">
    <location>
        <begin position="961"/>
        <end position="981"/>
    </location>
</feature>
<accession>A0A5K7S9G7</accession>
<dbReference type="SUPFAM" id="SSF82714">
    <property type="entry name" value="Multidrug efflux transporter AcrB TolC docking domain, DN and DC subdomains"/>
    <property type="match status" value="2"/>
</dbReference>
<dbReference type="GO" id="GO:0005886">
    <property type="term" value="C:plasma membrane"/>
    <property type="evidence" value="ECO:0007669"/>
    <property type="project" value="TreeGrafter"/>
</dbReference>
<feature type="transmembrane region" description="Helical" evidence="1">
    <location>
        <begin position="536"/>
        <end position="554"/>
    </location>
</feature>
<keyword evidence="1" id="KW-0472">Membrane</keyword>
<dbReference type="Gene3D" id="1.20.1640.10">
    <property type="entry name" value="Multidrug efflux transporter AcrB transmembrane domain"/>
    <property type="match status" value="3"/>
</dbReference>
<dbReference type="AlphaFoldDB" id="A0A5K7S9G7"/>
<evidence type="ECO:0000256" key="1">
    <source>
        <dbReference type="SAM" id="Phobius"/>
    </source>
</evidence>
<feature type="transmembrane region" description="Helical" evidence="1">
    <location>
        <begin position="1077"/>
        <end position="1106"/>
    </location>
</feature>
<feature type="transmembrane region" description="Helical" evidence="1">
    <location>
        <begin position="367"/>
        <end position="387"/>
    </location>
</feature>
<proteinExistence type="predicted"/>
<dbReference type="SUPFAM" id="SSF82866">
    <property type="entry name" value="Multidrug efflux transporter AcrB transmembrane domain"/>
    <property type="match status" value="2"/>
</dbReference>
<dbReference type="Gene3D" id="3.30.2090.10">
    <property type="entry name" value="Multidrug efflux transporter AcrB TolC docking domain, DN and DC subdomains"/>
    <property type="match status" value="2"/>
</dbReference>
<dbReference type="GO" id="GO:0042910">
    <property type="term" value="F:xenobiotic transmembrane transporter activity"/>
    <property type="evidence" value="ECO:0007669"/>
    <property type="project" value="TreeGrafter"/>
</dbReference>
<keyword evidence="1" id="KW-0812">Transmembrane</keyword>
<organism evidence="2 3">
    <name type="scientific">Aquipluma nitroreducens</name>
    <dbReference type="NCBI Taxonomy" id="2010828"/>
    <lineage>
        <taxon>Bacteria</taxon>
        <taxon>Pseudomonadati</taxon>
        <taxon>Bacteroidota</taxon>
        <taxon>Bacteroidia</taxon>
        <taxon>Marinilabiliales</taxon>
        <taxon>Prolixibacteraceae</taxon>
        <taxon>Aquipluma</taxon>
    </lineage>
</organism>
<feature type="transmembrane region" description="Helical" evidence="1">
    <location>
        <begin position="466"/>
        <end position="493"/>
    </location>
</feature>
<gene>
    <name evidence="2" type="ORF">AQPE_2384</name>
</gene>
<feature type="transmembrane region" description="Helical" evidence="1">
    <location>
        <begin position="987"/>
        <end position="1012"/>
    </location>
</feature>
<feature type="transmembrane region" description="Helical" evidence="1">
    <location>
        <begin position="587"/>
        <end position="607"/>
    </location>
</feature>
<protein>
    <submittedName>
        <fullName evidence="2">RND multidrug efflux transporter</fullName>
    </submittedName>
</protein>
<dbReference type="Gene3D" id="3.30.70.1320">
    <property type="entry name" value="Multidrug efflux transporter AcrB pore domain like"/>
    <property type="match status" value="1"/>
</dbReference>
<keyword evidence="3" id="KW-1185">Reference proteome</keyword>
<keyword evidence="1" id="KW-1133">Transmembrane helix</keyword>
<feature type="transmembrane region" description="Helical" evidence="1">
    <location>
        <begin position="514"/>
        <end position="530"/>
    </location>
</feature>
<dbReference type="Proteomes" id="UP001193389">
    <property type="component" value="Chromosome"/>
</dbReference>